<name>A0ABN0XIW4_9ACTN</name>
<feature type="region of interest" description="Disordered" evidence="1">
    <location>
        <begin position="1"/>
        <end position="118"/>
    </location>
</feature>
<comment type="caution">
    <text evidence="2">The sequence shown here is derived from an EMBL/GenBank/DDBJ whole genome shotgun (WGS) entry which is preliminary data.</text>
</comment>
<feature type="compositionally biased region" description="Pro residues" evidence="1">
    <location>
        <begin position="93"/>
        <end position="115"/>
    </location>
</feature>
<protein>
    <submittedName>
        <fullName evidence="2">Uncharacterized protein</fullName>
    </submittedName>
</protein>
<organism evidence="2 3">
    <name type="scientific">Actinoallomurus spadix</name>
    <dbReference type="NCBI Taxonomy" id="79912"/>
    <lineage>
        <taxon>Bacteria</taxon>
        <taxon>Bacillati</taxon>
        <taxon>Actinomycetota</taxon>
        <taxon>Actinomycetes</taxon>
        <taxon>Streptosporangiales</taxon>
        <taxon>Thermomonosporaceae</taxon>
        <taxon>Actinoallomurus</taxon>
    </lineage>
</organism>
<feature type="compositionally biased region" description="Pro residues" evidence="1">
    <location>
        <begin position="1"/>
        <end position="24"/>
    </location>
</feature>
<dbReference type="Proteomes" id="UP001501822">
    <property type="component" value="Unassembled WGS sequence"/>
</dbReference>
<keyword evidence="3" id="KW-1185">Reference proteome</keyword>
<dbReference type="EMBL" id="BAAABM010000065">
    <property type="protein sequence ID" value="GAA0365362.1"/>
    <property type="molecule type" value="Genomic_DNA"/>
</dbReference>
<feature type="compositionally biased region" description="Low complexity" evidence="1">
    <location>
        <begin position="82"/>
        <end position="92"/>
    </location>
</feature>
<gene>
    <name evidence="2" type="ORF">GCM10010151_64160</name>
</gene>
<feature type="compositionally biased region" description="Low complexity" evidence="1">
    <location>
        <begin position="54"/>
        <end position="65"/>
    </location>
</feature>
<feature type="compositionally biased region" description="Pro residues" evidence="1">
    <location>
        <begin position="33"/>
        <end position="53"/>
    </location>
</feature>
<dbReference type="RefSeq" id="WP_252811562.1">
    <property type="nucleotide sequence ID" value="NZ_BAAABM010000065.1"/>
</dbReference>
<accession>A0ABN0XIW4</accession>
<evidence type="ECO:0000256" key="1">
    <source>
        <dbReference type="SAM" id="MobiDB-lite"/>
    </source>
</evidence>
<proteinExistence type="predicted"/>
<reference evidence="2 3" key="1">
    <citation type="journal article" date="2019" name="Int. J. Syst. Evol. Microbiol.">
        <title>The Global Catalogue of Microorganisms (GCM) 10K type strain sequencing project: providing services to taxonomists for standard genome sequencing and annotation.</title>
        <authorList>
            <consortium name="The Broad Institute Genomics Platform"/>
            <consortium name="The Broad Institute Genome Sequencing Center for Infectious Disease"/>
            <person name="Wu L."/>
            <person name="Ma J."/>
        </authorList>
    </citation>
    <scope>NUCLEOTIDE SEQUENCE [LARGE SCALE GENOMIC DNA]</scope>
    <source>
        <strain evidence="2 3">JCM 3146</strain>
    </source>
</reference>
<sequence length="238" mass="24003">MSEPYGQPPSPNWQPSPAPPPGTPGPGAAPYGTQPPPPGAPAGPGMPPGPAGPQAPYGQPGAQAPYGPPGAQPPYGPPPGGQAPYGQPGGQAPYPPAGPYPPSPYGAPPQMPPGGPNAANRRKRALIIVPIAVVLLAALFATRLGSHSEDPSVGDCVHRVTSGAASKTDKIKIVNCTNAEADYKVVGKVEHISKISLSVKESLSGGKGVCGQFPGATVRFWKGTSKDGYVLCMAPNQH</sequence>
<evidence type="ECO:0000313" key="2">
    <source>
        <dbReference type="EMBL" id="GAA0365362.1"/>
    </source>
</evidence>
<feature type="compositionally biased region" description="Pro residues" evidence="1">
    <location>
        <begin position="66"/>
        <end position="81"/>
    </location>
</feature>
<evidence type="ECO:0000313" key="3">
    <source>
        <dbReference type="Proteomes" id="UP001501822"/>
    </source>
</evidence>